<dbReference type="Pfam" id="PF25610">
    <property type="entry name" value="HR1_TOCA"/>
    <property type="match status" value="1"/>
</dbReference>
<dbReference type="CDD" id="cd11628">
    <property type="entry name" value="HR1_CIP4_FNBP1L"/>
    <property type="match status" value="1"/>
</dbReference>
<evidence type="ECO:0000259" key="20">
    <source>
        <dbReference type="PROSITE" id="PS51860"/>
    </source>
</evidence>
<evidence type="ECO:0000256" key="15">
    <source>
        <dbReference type="PROSITE-ProRule" id="PRU00192"/>
    </source>
</evidence>
<dbReference type="GO" id="GO:0005938">
    <property type="term" value="C:cell cortex"/>
    <property type="evidence" value="ECO:0007669"/>
    <property type="project" value="UniProtKB-SubCell"/>
</dbReference>
<dbReference type="Gene3D" id="1.20.1270.60">
    <property type="entry name" value="Arfaptin homology (AH) domain/BAR domain"/>
    <property type="match status" value="1"/>
</dbReference>
<evidence type="ECO:0000256" key="9">
    <source>
        <dbReference type="ARBA" id="ARBA00022583"/>
    </source>
</evidence>
<dbReference type="PANTHER" id="PTHR15735:SF17">
    <property type="entry name" value="CDC42-INTERACTING PROTEIN 4"/>
    <property type="match status" value="1"/>
</dbReference>
<dbReference type="CDD" id="cd07653">
    <property type="entry name" value="F-BAR_CIP4-like"/>
    <property type="match status" value="1"/>
</dbReference>
<dbReference type="AlphaFoldDB" id="A0ABD0XQD9"/>
<name>A0ABD0XQD9_UMBPY</name>
<evidence type="ECO:0000256" key="4">
    <source>
        <dbReference type="ARBA" id="ARBA00004544"/>
    </source>
</evidence>
<accession>A0ABD0XQD9</accession>
<evidence type="ECO:0000256" key="1">
    <source>
        <dbReference type="ARBA" id="ARBA00004236"/>
    </source>
</evidence>
<dbReference type="InterPro" id="IPR036028">
    <property type="entry name" value="SH3-like_dom_sf"/>
</dbReference>
<proteinExistence type="inferred from homology"/>
<dbReference type="FunFam" id="2.30.30.40:FF:000017">
    <property type="entry name" value="Formin-binding protein 1-like isoform 1"/>
    <property type="match status" value="1"/>
</dbReference>
<dbReference type="InterPro" id="IPR031160">
    <property type="entry name" value="F_BAR_dom"/>
</dbReference>
<comment type="similarity">
    <text evidence="5">Belongs to the FNBP1 family.</text>
</comment>
<evidence type="ECO:0000259" key="18">
    <source>
        <dbReference type="PROSITE" id="PS50002"/>
    </source>
</evidence>
<keyword evidence="12" id="KW-0472">Membrane</keyword>
<dbReference type="GO" id="GO:0005764">
    <property type="term" value="C:lysosome"/>
    <property type="evidence" value="ECO:0007669"/>
    <property type="project" value="UniProtKB-SubCell"/>
</dbReference>
<evidence type="ECO:0000313" key="21">
    <source>
        <dbReference type="EMBL" id="KAL0992907.1"/>
    </source>
</evidence>
<dbReference type="Proteomes" id="UP001557470">
    <property type="component" value="Unassembled WGS sequence"/>
</dbReference>
<dbReference type="FunFam" id="1.20.1270.60:FF:000002">
    <property type="entry name" value="Formin-binding protein 1-like isoform 1"/>
    <property type="match status" value="1"/>
</dbReference>
<evidence type="ECO:0000256" key="17">
    <source>
        <dbReference type="SAM" id="Coils"/>
    </source>
</evidence>
<feature type="coiled-coil region" evidence="17">
    <location>
        <begin position="106"/>
        <end position="175"/>
    </location>
</feature>
<evidence type="ECO:0000256" key="5">
    <source>
        <dbReference type="ARBA" id="ARBA00009426"/>
    </source>
</evidence>
<keyword evidence="7" id="KW-1003">Cell membrane</keyword>
<dbReference type="PROSITE" id="PS50002">
    <property type="entry name" value="SH3"/>
    <property type="match status" value="1"/>
</dbReference>
<feature type="domain" description="F-BAR" evidence="19">
    <location>
        <begin position="1"/>
        <end position="264"/>
    </location>
</feature>
<organism evidence="21 22">
    <name type="scientific">Umbra pygmaea</name>
    <name type="common">Eastern mudminnow</name>
    <dbReference type="NCBI Taxonomy" id="75934"/>
    <lineage>
        <taxon>Eukaryota</taxon>
        <taxon>Metazoa</taxon>
        <taxon>Chordata</taxon>
        <taxon>Craniata</taxon>
        <taxon>Vertebrata</taxon>
        <taxon>Euteleostomi</taxon>
        <taxon>Actinopterygii</taxon>
        <taxon>Neopterygii</taxon>
        <taxon>Teleostei</taxon>
        <taxon>Protacanthopterygii</taxon>
        <taxon>Esociformes</taxon>
        <taxon>Umbridae</taxon>
        <taxon>Umbra</taxon>
    </lineage>
</organism>
<comment type="subcellular location">
    <subcellularLocation>
        <location evidence="1">Cell membrane</location>
    </subcellularLocation>
    <subcellularLocation>
        <location evidence="4">Cytoplasm</location>
        <location evidence="4">Cell cortex</location>
    </subcellularLocation>
    <subcellularLocation>
        <location evidence="2">Cytoplasm</location>
        <location evidence="2">Cytoskeleton</location>
    </subcellularLocation>
    <subcellularLocation>
        <location evidence="3">Lysosome</location>
    </subcellularLocation>
</comment>
<dbReference type="GO" id="GO:0006897">
    <property type="term" value="P:endocytosis"/>
    <property type="evidence" value="ECO:0007669"/>
    <property type="project" value="UniProtKB-KW"/>
</dbReference>
<dbReference type="SMART" id="SM00055">
    <property type="entry name" value="FCH"/>
    <property type="match status" value="1"/>
</dbReference>
<dbReference type="EMBL" id="JAGEUA010000003">
    <property type="protein sequence ID" value="KAL0992907.1"/>
    <property type="molecule type" value="Genomic_DNA"/>
</dbReference>
<dbReference type="Gene3D" id="6.10.140.470">
    <property type="match status" value="1"/>
</dbReference>
<dbReference type="InterPro" id="IPR001060">
    <property type="entry name" value="FCH_dom"/>
</dbReference>
<dbReference type="GO" id="GO:0005886">
    <property type="term" value="C:plasma membrane"/>
    <property type="evidence" value="ECO:0007669"/>
    <property type="project" value="UniProtKB-SubCell"/>
</dbReference>
<dbReference type="Pfam" id="PF00018">
    <property type="entry name" value="SH3_1"/>
    <property type="match status" value="1"/>
</dbReference>
<evidence type="ECO:0000256" key="8">
    <source>
        <dbReference type="ARBA" id="ARBA00022490"/>
    </source>
</evidence>
<evidence type="ECO:0008006" key="23">
    <source>
        <dbReference type="Google" id="ProtNLM"/>
    </source>
</evidence>
<dbReference type="GO" id="GO:0005856">
    <property type="term" value="C:cytoskeleton"/>
    <property type="evidence" value="ECO:0007669"/>
    <property type="project" value="UniProtKB-SubCell"/>
</dbReference>
<dbReference type="Pfam" id="PF00611">
    <property type="entry name" value="FCH"/>
    <property type="match status" value="1"/>
</dbReference>
<protein>
    <recommendedName>
        <fullName evidence="23">Cdc42-interacting protein 4</fullName>
    </recommendedName>
</protein>
<keyword evidence="10 16" id="KW-0175">Coiled coil</keyword>
<dbReference type="InterPro" id="IPR027267">
    <property type="entry name" value="AH/BAR_dom_sf"/>
</dbReference>
<feature type="domain" description="SH3" evidence="18">
    <location>
        <begin position="482"/>
        <end position="543"/>
    </location>
</feature>
<keyword evidence="22" id="KW-1185">Reference proteome</keyword>
<evidence type="ECO:0000256" key="14">
    <source>
        <dbReference type="ARBA" id="ARBA00023228"/>
    </source>
</evidence>
<keyword evidence="8" id="KW-0963">Cytoplasm</keyword>
<sequence>MDWGTDLWDQYDVIDKHTQSGLELVEKYVKFVKERTEIEQNYAKQLRNLTKKYNPKRGSKEEQECRFSNHQAFLDILNEMNDYAGQREVIAENMMMNICIELTKYLQELKMERKTHLSESKKAQQSLESTYKQLDSSKKRFEREWREAEKAAQYAERTDQDINATKADVEKAKQQAHMRTHIAEESRNDYAAQLQRYNKEQSQFYFSDMPLIFNKLQDMDERRARKLAQGYVLFSDMEKQVTPIIGKCLEGITKAGTSVNERNDSVLLIEQHKSGFERPGDLDFEDYSQVINRASSDSSLGTLNTPKGPLELLGKNRSKAFWLFAKKSKPTVSEDFGHLPPEQRRKRLQQKLGDIGKELQKEVDQEVSLEKMKDVYEKNPQMGNPASLAPQITQTAQNMERLKVEFNKYQSWLAEAGGRGDTLLKRDTLTDDTFRSHSFNNNGSAHQLCSPDGAQSDESLPHLSQAIYAEFDDEFEEEDLLAPIGQCTAMYSFPGASEGTIAMQEGEVLFVVEEDKGDGWTRVRRANGDEGYIPTSYVSINLSK</sequence>
<evidence type="ECO:0000256" key="10">
    <source>
        <dbReference type="ARBA" id="ARBA00023054"/>
    </source>
</evidence>
<dbReference type="InterPro" id="IPR057871">
    <property type="entry name" value="HR1_CIP4_FNBP1L"/>
</dbReference>
<keyword evidence="6 15" id="KW-0728">SH3 domain</keyword>
<evidence type="ECO:0000259" key="19">
    <source>
        <dbReference type="PROSITE" id="PS51741"/>
    </source>
</evidence>
<evidence type="ECO:0000313" key="22">
    <source>
        <dbReference type="Proteomes" id="UP001557470"/>
    </source>
</evidence>
<dbReference type="InterPro" id="IPR001452">
    <property type="entry name" value="SH3_domain"/>
</dbReference>
<keyword evidence="14" id="KW-0458">Lysosome</keyword>
<dbReference type="InterPro" id="IPR011072">
    <property type="entry name" value="HR1_rho-bd"/>
</dbReference>
<feature type="domain" description="REM-1" evidence="20">
    <location>
        <begin position="338"/>
        <end position="415"/>
    </location>
</feature>
<dbReference type="InterPro" id="IPR057870">
    <property type="entry name" value="HR1_TOCA"/>
</dbReference>
<evidence type="ECO:0000256" key="2">
    <source>
        <dbReference type="ARBA" id="ARBA00004245"/>
    </source>
</evidence>
<keyword evidence="13" id="KW-0206">Cytoskeleton</keyword>
<dbReference type="SUPFAM" id="SSF103657">
    <property type="entry name" value="BAR/IMD domain-like"/>
    <property type="match status" value="1"/>
</dbReference>
<evidence type="ECO:0000256" key="13">
    <source>
        <dbReference type="ARBA" id="ARBA00023212"/>
    </source>
</evidence>
<dbReference type="Gene3D" id="2.30.30.40">
    <property type="entry name" value="SH3 Domains"/>
    <property type="match status" value="1"/>
</dbReference>
<reference evidence="21 22" key="1">
    <citation type="submission" date="2024-06" db="EMBL/GenBank/DDBJ databases">
        <authorList>
            <person name="Pan Q."/>
            <person name="Wen M."/>
            <person name="Jouanno E."/>
            <person name="Zahm M."/>
            <person name="Klopp C."/>
            <person name="Cabau C."/>
            <person name="Louis A."/>
            <person name="Berthelot C."/>
            <person name="Parey E."/>
            <person name="Roest Crollius H."/>
            <person name="Montfort J."/>
            <person name="Robinson-Rechavi M."/>
            <person name="Bouchez O."/>
            <person name="Lampietro C."/>
            <person name="Lopez Roques C."/>
            <person name="Donnadieu C."/>
            <person name="Postlethwait J."/>
            <person name="Bobe J."/>
            <person name="Verreycken H."/>
            <person name="Guiguen Y."/>
        </authorList>
    </citation>
    <scope>NUCLEOTIDE SEQUENCE [LARGE SCALE GENOMIC DNA]</scope>
    <source>
        <strain evidence="21">Up_M1</strain>
        <tissue evidence="21">Testis</tissue>
    </source>
</reference>
<evidence type="ECO:0000256" key="11">
    <source>
        <dbReference type="ARBA" id="ARBA00023121"/>
    </source>
</evidence>
<evidence type="ECO:0000256" key="3">
    <source>
        <dbReference type="ARBA" id="ARBA00004371"/>
    </source>
</evidence>
<dbReference type="CDD" id="cd11911">
    <property type="entry name" value="SH3_CIP4-like"/>
    <property type="match status" value="1"/>
</dbReference>
<evidence type="ECO:0000256" key="7">
    <source>
        <dbReference type="ARBA" id="ARBA00022475"/>
    </source>
</evidence>
<keyword evidence="11" id="KW-0446">Lipid-binding</keyword>
<dbReference type="SUPFAM" id="SSF50044">
    <property type="entry name" value="SH3-domain"/>
    <property type="match status" value="1"/>
</dbReference>
<dbReference type="GO" id="GO:0008289">
    <property type="term" value="F:lipid binding"/>
    <property type="evidence" value="ECO:0007669"/>
    <property type="project" value="UniProtKB-KW"/>
</dbReference>
<dbReference type="PANTHER" id="PTHR15735">
    <property type="entry name" value="FCH AND DOUBLE SH3 DOMAINS PROTEIN"/>
    <property type="match status" value="1"/>
</dbReference>
<dbReference type="PROSITE" id="PS51741">
    <property type="entry name" value="F_BAR"/>
    <property type="match status" value="1"/>
</dbReference>
<evidence type="ECO:0000256" key="12">
    <source>
        <dbReference type="ARBA" id="ARBA00023136"/>
    </source>
</evidence>
<evidence type="ECO:0000256" key="6">
    <source>
        <dbReference type="ARBA" id="ARBA00022443"/>
    </source>
</evidence>
<keyword evidence="9" id="KW-0254">Endocytosis</keyword>
<evidence type="ECO:0000256" key="16">
    <source>
        <dbReference type="PROSITE-ProRule" id="PRU01077"/>
    </source>
</evidence>
<comment type="caution">
    <text evidence="21">The sequence shown here is derived from an EMBL/GenBank/DDBJ whole genome shotgun (WGS) entry which is preliminary data.</text>
</comment>
<gene>
    <name evidence="21" type="ORF">UPYG_G00100810</name>
</gene>
<dbReference type="PROSITE" id="PS51860">
    <property type="entry name" value="REM_1"/>
    <property type="match status" value="1"/>
</dbReference>
<dbReference type="SMART" id="SM00326">
    <property type="entry name" value="SH3"/>
    <property type="match status" value="1"/>
</dbReference>